<dbReference type="Gene3D" id="1.20.1070.10">
    <property type="entry name" value="Rhodopsin 7-helix transmembrane proteins"/>
    <property type="match status" value="1"/>
</dbReference>
<keyword evidence="13" id="KW-1185">Reference proteome</keyword>
<keyword evidence="6 9" id="KW-0472">Membrane</keyword>
<evidence type="ECO:0000313" key="11">
    <source>
        <dbReference type="EMBL" id="ELU01459.1"/>
    </source>
</evidence>
<evidence type="ECO:0000259" key="10">
    <source>
        <dbReference type="PROSITE" id="PS50262"/>
    </source>
</evidence>
<feature type="transmembrane region" description="Helical" evidence="9">
    <location>
        <begin position="263"/>
        <end position="286"/>
    </location>
</feature>
<evidence type="ECO:0000313" key="12">
    <source>
        <dbReference type="EnsemblMetazoa" id="CapteP92465"/>
    </source>
</evidence>
<accession>R7U676</accession>
<keyword evidence="8" id="KW-0807">Transducer</keyword>
<name>R7U676_CAPTE</name>
<dbReference type="HOGENOM" id="CLU_009579_21_0_1"/>
<keyword evidence="4 9" id="KW-1133">Transmembrane helix</keyword>
<dbReference type="CDD" id="cd00637">
    <property type="entry name" value="7tm_classA_rhodopsin-like"/>
    <property type="match status" value="1"/>
</dbReference>
<keyword evidence="7" id="KW-0675">Receptor</keyword>
<feature type="transmembrane region" description="Helical" evidence="9">
    <location>
        <begin position="143"/>
        <end position="167"/>
    </location>
</feature>
<evidence type="ECO:0000256" key="3">
    <source>
        <dbReference type="ARBA" id="ARBA00022692"/>
    </source>
</evidence>
<keyword evidence="3 9" id="KW-0812">Transmembrane</keyword>
<feature type="transmembrane region" description="Helical" evidence="9">
    <location>
        <begin position="68"/>
        <end position="89"/>
    </location>
</feature>
<organism evidence="11">
    <name type="scientific">Capitella teleta</name>
    <name type="common">Polychaete worm</name>
    <dbReference type="NCBI Taxonomy" id="283909"/>
    <lineage>
        <taxon>Eukaryota</taxon>
        <taxon>Metazoa</taxon>
        <taxon>Spiralia</taxon>
        <taxon>Lophotrochozoa</taxon>
        <taxon>Annelida</taxon>
        <taxon>Polychaeta</taxon>
        <taxon>Sedentaria</taxon>
        <taxon>Scolecida</taxon>
        <taxon>Capitellidae</taxon>
        <taxon>Capitella</taxon>
    </lineage>
</organism>
<feature type="transmembrane region" description="Helical" evidence="9">
    <location>
        <begin position="228"/>
        <end position="251"/>
    </location>
</feature>
<dbReference type="AlphaFoldDB" id="R7U676"/>
<dbReference type="Proteomes" id="UP000014760">
    <property type="component" value="Unassembled WGS sequence"/>
</dbReference>
<proteinExistence type="predicted"/>
<keyword evidence="5" id="KW-0297">G-protein coupled receptor</keyword>
<gene>
    <name evidence="11" type="ORF">CAPTEDRAFT_92465</name>
</gene>
<evidence type="ECO:0000256" key="6">
    <source>
        <dbReference type="ARBA" id="ARBA00023136"/>
    </source>
</evidence>
<evidence type="ECO:0000256" key="4">
    <source>
        <dbReference type="ARBA" id="ARBA00022989"/>
    </source>
</evidence>
<evidence type="ECO:0000256" key="2">
    <source>
        <dbReference type="ARBA" id="ARBA00022475"/>
    </source>
</evidence>
<feature type="transmembrane region" description="Helical" evidence="9">
    <location>
        <begin position="104"/>
        <end position="122"/>
    </location>
</feature>
<dbReference type="PRINTS" id="PR00237">
    <property type="entry name" value="GPCRRHODOPSN"/>
</dbReference>
<evidence type="ECO:0000256" key="7">
    <source>
        <dbReference type="ARBA" id="ARBA00023170"/>
    </source>
</evidence>
<dbReference type="PANTHER" id="PTHR24249">
    <property type="entry name" value="HISTAMINE RECEPTOR-RELATED G-PROTEIN COUPLED RECEPTOR"/>
    <property type="match status" value="1"/>
</dbReference>
<dbReference type="EMBL" id="KB305006">
    <property type="protein sequence ID" value="ELU01459.1"/>
    <property type="molecule type" value="Genomic_DNA"/>
</dbReference>
<dbReference type="STRING" id="283909.R7U676"/>
<dbReference type="GO" id="GO:0005886">
    <property type="term" value="C:plasma membrane"/>
    <property type="evidence" value="ECO:0007669"/>
    <property type="project" value="UniProtKB-SubCell"/>
</dbReference>
<feature type="domain" description="G-protein coupled receptors family 1 profile" evidence="10">
    <location>
        <begin position="46"/>
        <end position="283"/>
    </location>
</feature>
<feature type="transmembrane region" description="Helical" evidence="9">
    <location>
        <begin position="31"/>
        <end position="56"/>
    </location>
</feature>
<dbReference type="InterPro" id="IPR017452">
    <property type="entry name" value="GPCR_Rhodpsn_7TM"/>
</dbReference>
<reference evidence="12" key="3">
    <citation type="submission" date="2015-06" db="UniProtKB">
        <authorList>
            <consortium name="EnsemblMetazoa"/>
        </authorList>
    </citation>
    <scope>IDENTIFICATION</scope>
</reference>
<sequence>MEDASTYAPATGEVDNRVYCPNELGAKQLDLLFEVSAAISVLVVVLSLLVVIAICLNEKLRDVSTPLVVSLAIADMTFGLGNFFFYGIYKPKLLNGAMVKPAEFFMTLGKHSSMLHLVMIGVDRALYITRPFKYITLMTKTTSAVMIAFPWAFGLTTALCSVLALGGDTSLAAGLTIEFGMYLSVVMLLIGMYGSITKLAIQQRRRIVAEMAPGQEGVRPKSKVTKMLVTVLGCFVLLWSPYFVYLILRYIMELPIGYLKCSYMKPVCDIPSLINSAANVIIYSLLNQEYRKTFSRWVLYCYQRPMPVAPN</sequence>
<dbReference type="OrthoDB" id="5965749at2759"/>
<dbReference type="OMA" id="AYACNIL"/>
<dbReference type="SMART" id="SM01381">
    <property type="entry name" value="7TM_GPCR_Srsx"/>
    <property type="match status" value="1"/>
</dbReference>
<dbReference type="Pfam" id="PF00001">
    <property type="entry name" value="7tm_1"/>
    <property type="match status" value="1"/>
</dbReference>
<evidence type="ECO:0000256" key="8">
    <source>
        <dbReference type="ARBA" id="ARBA00023224"/>
    </source>
</evidence>
<dbReference type="EnsemblMetazoa" id="CapteT92465">
    <property type="protein sequence ID" value="CapteP92465"/>
    <property type="gene ID" value="CapteG92465"/>
</dbReference>
<protein>
    <recommendedName>
        <fullName evidence="10">G-protein coupled receptors family 1 profile domain-containing protein</fullName>
    </recommendedName>
</protein>
<reference evidence="13" key="1">
    <citation type="submission" date="2012-12" db="EMBL/GenBank/DDBJ databases">
        <authorList>
            <person name="Hellsten U."/>
            <person name="Grimwood J."/>
            <person name="Chapman J.A."/>
            <person name="Shapiro H."/>
            <person name="Aerts A."/>
            <person name="Otillar R.P."/>
            <person name="Terry A.Y."/>
            <person name="Boore J.L."/>
            <person name="Simakov O."/>
            <person name="Marletaz F."/>
            <person name="Cho S.-J."/>
            <person name="Edsinger-Gonzales E."/>
            <person name="Havlak P."/>
            <person name="Kuo D.-H."/>
            <person name="Larsson T."/>
            <person name="Lv J."/>
            <person name="Arendt D."/>
            <person name="Savage R."/>
            <person name="Osoegawa K."/>
            <person name="de Jong P."/>
            <person name="Lindberg D.R."/>
            <person name="Seaver E.C."/>
            <person name="Weisblat D.A."/>
            <person name="Putnam N.H."/>
            <person name="Grigoriev I.V."/>
            <person name="Rokhsar D.S."/>
        </authorList>
    </citation>
    <scope>NUCLEOTIDE SEQUENCE</scope>
    <source>
        <strain evidence="13">I ESC-2004</strain>
    </source>
</reference>
<feature type="transmembrane region" description="Helical" evidence="9">
    <location>
        <begin position="179"/>
        <end position="201"/>
    </location>
</feature>
<dbReference type="InterPro" id="IPR050569">
    <property type="entry name" value="TAAR"/>
</dbReference>
<keyword evidence="2" id="KW-1003">Cell membrane</keyword>
<dbReference type="InterPro" id="IPR000276">
    <property type="entry name" value="GPCR_Rhodpsn"/>
</dbReference>
<evidence type="ECO:0000256" key="5">
    <source>
        <dbReference type="ARBA" id="ARBA00023040"/>
    </source>
</evidence>
<dbReference type="EMBL" id="AMQN01009238">
    <property type="status" value="NOT_ANNOTATED_CDS"/>
    <property type="molecule type" value="Genomic_DNA"/>
</dbReference>
<evidence type="ECO:0000256" key="9">
    <source>
        <dbReference type="SAM" id="Phobius"/>
    </source>
</evidence>
<dbReference type="GO" id="GO:0004930">
    <property type="term" value="F:G protein-coupled receptor activity"/>
    <property type="evidence" value="ECO:0007669"/>
    <property type="project" value="UniProtKB-KW"/>
</dbReference>
<dbReference type="SUPFAM" id="SSF81321">
    <property type="entry name" value="Family A G protein-coupled receptor-like"/>
    <property type="match status" value="1"/>
</dbReference>
<dbReference type="PROSITE" id="PS50262">
    <property type="entry name" value="G_PROTEIN_RECEP_F1_2"/>
    <property type="match status" value="1"/>
</dbReference>
<evidence type="ECO:0000256" key="1">
    <source>
        <dbReference type="ARBA" id="ARBA00004651"/>
    </source>
</evidence>
<reference evidence="11 13" key="2">
    <citation type="journal article" date="2013" name="Nature">
        <title>Insights into bilaterian evolution from three spiralian genomes.</title>
        <authorList>
            <person name="Simakov O."/>
            <person name="Marletaz F."/>
            <person name="Cho S.J."/>
            <person name="Edsinger-Gonzales E."/>
            <person name="Havlak P."/>
            <person name="Hellsten U."/>
            <person name="Kuo D.H."/>
            <person name="Larsson T."/>
            <person name="Lv J."/>
            <person name="Arendt D."/>
            <person name="Savage R."/>
            <person name="Osoegawa K."/>
            <person name="de Jong P."/>
            <person name="Grimwood J."/>
            <person name="Chapman J.A."/>
            <person name="Shapiro H."/>
            <person name="Aerts A."/>
            <person name="Otillar R.P."/>
            <person name="Terry A.Y."/>
            <person name="Boore J.L."/>
            <person name="Grigoriev I.V."/>
            <person name="Lindberg D.R."/>
            <person name="Seaver E.C."/>
            <person name="Weisblat D.A."/>
            <person name="Putnam N.H."/>
            <person name="Rokhsar D.S."/>
        </authorList>
    </citation>
    <scope>NUCLEOTIDE SEQUENCE</scope>
    <source>
        <strain evidence="11 13">I ESC-2004</strain>
    </source>
</reference>
<evidence type="ECO:0000313" key="13">
    <source>
        <dbReference type="Proteomes" id="UP000014760"/>
    </source>
</evidence>
<dbReference type="PANTHER" id="PTHR24249:SF372">
    <property type="entry name" value="G-PROTEIN COUPLED RECEPTORS FAMILY 1 PROFILE DOMAIN-CONTAINING PROTEIN"/>
    <property type="match status" value="1"/>
</dbReference>
<comment type="subcellular location">
    <subcellularLocation>
        <location evidence="1">Cell membrane</location>
        <topology evidence="1">Multi-pass membrane protein</topology>
    </subcellularLocation>
</comment>